<keyword evidence="4" id="KW-0479">Metal-binding</keyword>
<dbReference type="InterPro" id="IPR013083">
    <property type="entry name" value="Znf_RING/FYVE/PHD"/>
</dbReference>
<name>A0A1I8HQV0_9PLAT</name>
<feature type="region of interest" description="Disordered" evidence="8">
    <location>
        <begin position="389"/>
        <end position="415"/>
    </location>
</feature>
<evidence type="ECO:0000256" key="2">
    <source>
        <dbReference type="ARBA" id="ARBA00004177"/>
    </source>
</evidence>
<keyword evidence="9" id="KW-0472">Membrane</keyword>
<evidence type="ECO:0000313" key="11">
    <source>
        <dbReference type="Proteomes" id="UP000095280"/>
    </source>
</evidence>
<evidence type="ECO:0000313" key="12">
    <source>
        <dbReference type="WBParaSite" id="maker-uti_cns_0007517-snap-gene-0.1-mRNA-1"/>
    </source>
</evidence>
<keyword evidence="7" id="KW-0391">Immunity</keyword>
<evidence type="ECO:0000256" key="7">
    <source>
        <dbReference type="ARBA" id="ARBA00022859"/>
    </source>
</evidence>
<feature type="domain" description="RING-CH-type" evidence="10">
    <location>
        <begin position="149"/>
        <end position="213"/>
    </location>
</feature>
<feature type="region of interest" description="Disordered" evidence="8">
    <location>
        <begin position="1"/>
        <end position="23"/>
    </location>
</feature>
<dbReference type="WBParaSite" id="maker-uti_cns_0007517-snap-gene-0.1-mRNA-1">
    <property type="protein sequence ID" value="maker-uti_cns_0007517-snap-gene-0.1-mRNA-1"/>
    <property type="gene ID" value="maker-uti_cns_0007517-snap-gene-0.1"/>
</dbReference>
<dbReference type="PROSITE" id="PS51292">
    <property type="entry name" value="ZF_RING_CH"/>
    <property type="match status" value="1"/>
</dbReference>
<evidence type="ECO:0000256" key="8">
    <source>
        <dbReference type="SAM" id="MobiDB-lite"/>
    </source>
</evidence>
<dbReference type="SUPFAM" id="SSF57850">
    <property type="entry name" value="RING/U-box"/>
    <property type="match status" value="1"/>
</dbReference>
<dbReference type="Pfam" id="PF12906">
    <property type="entry name" value="RINGv"/>
    <property type="match status" value="1"/>
</dbReference>
<organism evidence="11 12">
    <name type="scientific">Macrostomum lignano</name>
    <dbReference type="NCBI Taxonomy" id="282301"/>
    <lineage>
        <taxon>Eukaryota</taxon>
        <taxon>Metazoa</taxon>
        <taxon>Spiralia</taxon>
        <taxon>Lophotrochozoa</taxon>
        <taxon>Platyhelminthes</taxon>
        <taxon>Rhabditophora</taxon>
        <taxon>Macrostomorpha</taxon>
        <taxon>Macrostomida</taxon>
        <taxon>Macrostomidae</taxon>
        <taxon>Macrostomum</taxon>
    </lineage>
</organism>
<evidence type="ECO:0000256" key="5">
    <source>
        <dbReference type="ARBA" id="ARBA00022771"/>
    </source>
</evidence>
<evidence type="ECO:0000256" key="6">
    <source>
        <dbReference type="ARBA" id="ARBA00022833"/>
    </source>
</evidence>
<dbReference type="Proteomes" id="UP000095280">
    <property type="component" value="Unplaced"/>
</dbReference>
<feature type="transmembrane region" description="Helical" evidence="9">
    <location>
        <begin position="235"/>
        <end position="257"/>
    </location>
</feature>
<evidence type="ECO:0000256" key="1">
    <source>
        <dbReference type="ARBA" id="ARBA00004127"/>
    </source>
</evidence>
<keyword evidence="9" id="KW-1133">Transmembrane helix</keyword>
<keyword evidence="6" id="KW-0862">Zinc</keyword>
<dbReference type="GO" id="GO:0002376">
    <property type="term" value="P:immune system process"/>
    <property type="evidence" value="ECO:0007669"/>
    <property type="project" value="UniProtKB-KW"/>
</dbReference>
<accession>A0A1I8HQV0</accession>
<comment type="subcellular location">
    <subcellularLocation>
        <location evidence="1">Endomembrane system</location>
        <topology evidence="1">Multi-pass membrane protein</topology>
    </subcellularLocation>
    <subcellularLocation>
        <location evidence="2">Endosome</location>
    </subcellularLocation>
    <subcellularLocation>
        <location evidence="3">Lysosome membrane</location>
    </subcellularLocation>
</comment>
<evidence type="ECO:0000256" key="4">
    <source>
        <dbReference type="ARBA" id="ARBA00022723"/>
    </source>
</evidence>
<reference evidence="12" key="1">
    <citation type="submission" date="2016-11" db="UniProtKB">
        <authorList>
            <consortium name="WormBaseParasite"/>
        </authorList>
    </citation>
    <scope>IDENTIFICATION</scope>
</reference>
<evidence type="ECO:0000259" key="10">
    <source>
        <dbReference type="PROSITE" id="PS51292"/>
    </source>
</evidence>
<keyword evidence="5" id="KW-0863">Zinc-finger</keyword>
<keyword evidence="9" id="KW-0812">Transmembrane</keyword>
<dbReference type="GO" id="GO:0005765">
    <property type="term" value="C:lysosomal membrane"/>
    <property type="evidence" value="ECO:0007669"/>
    <property type="project" value="UniProtKB-SubCell"/>
</dbReference>
<dbReference type="InterPro" id="IPR011016">
    <property type="entry name" value="Znf_RING-CH"/>
</dbReference>
<protein>
    <submittedName>
        <fullName evidence="12">RING-CH-type domain-containing protein</fullName>
    </submittedName>
</protein>
<dbReference type="PANTHER" id="PTHR45981">
    <property type="entry name" value="LD02310P"/>
    <property type="match status" value="1"/>
</dbReference>
<dbReference type="AlphaFoldDB" id="A0A1I8HQV0"/>
<dbReference type="SMART" id="SM00744">
    <property type="entry name" value="RINGv"/>
    <property type="match status" value="1"/>
</dbReference>
<proteinExistence type="predicted"/>
<feature type="region of interest" description="Disordered" evidence="8">
    <location>
        <begin position="352"/>
        <end position="371"/>
    </location>
</feature>
<keyword evidence="11" id="KW-1185">Reference proteome</keyword>
<dbReference type="Gene3D" id="3.30.40.10">
    <property type="entry name" value="Zinc/RING finger domain, C3HC4 (zinc finger)"/>
    <property type="match status" value="1"/>
</dbReference>
<evidence type="ECO:0000256" key="9">
    <source>
        <dbReference type="SAM" id="Phobius"/>
    </source>
</evidence>
<dbReference type="GO" id="GO:0005768">
    <property type="term" value="C:endosome"/>
    <property type="evidence" value="ECO:0007669"/>
    <property type="project" value="UniProtKB-SubCell"/>
</dbReference>
<feature type="transmembrane region" description="Helical" evidence="9">
    <location>
        <begin position="277"/>
        <end position="299"/>
    </location>
</feature>
<evidence type="ECO:0000256" key="3">
    <source>
        <dbReference type="ARBA" id="ARBA00004656"/>
    </source>
</evidence>
<feature type="compositionally biased region" description="Low complexity" evidence="8">
    <location>
        <begin position="397"/>
        <end position="414"/>
    </location>
</feature>
<feature type="compositionally biased region" description="Low complexity" evidence="8">
    <location>
        <begin position="1"/>
        <end position="13"/>
    </location>
</feature>
<dbReference type="GO" id="GO:0008270">
    <property type="term" value="F:zinc ion binding"/>
    <property type="evidence" value="ECO:0007669"/>
    <property type="project" value="UniProtKB-KW"/>
</dbReference>
<sequence length="448" mass="48316">LAMELQQQQQQQQSHHHQASGLLRSAQSCEDVQQLIPNATVSSSVGQSASSGNDQLMLSAAREERATSTVLPSSQQAATSTSDLLDACGGVGSGIQEGCPLVVWHCRSPSSQLCDQQQHMATGSAECAPLHLQHYQHQLPVSAGVSPDTADSQADICRICHCPDTDPAGDNPLISPCLCSGSLKYVHRDCLQHWVKSQDIKVCELCKFGFVMRVTTKPISEWRKLDISSLERRKIICSVSFHIIALTCVIWSLYVLIEKTSAEINSGKLEWPFWTKLVVVAIGFTGGTVFMYVQCRTYFGLCRRWRSFNRTFLIQSASEEELSRARALAKARPPRRSSDYCSDELAAPNCAAVSAGPNPRPGRSSLPAEIDAGQVGGQSGHVWLAEQPDEAQHGAEHSQAAAHCGHAAVGHSASPISGRSRRLAFGVASIAAGQQAVRTHRQGDGDAA</sequence>